<feature type="signal peptide" evidence="3">
    <location>
        <begin position="1"/>
        <end position="26"/>
    </location>
</feature>
<dbReference type="RefSeq" id="WP_177137234.1">
    <property type="nucleotide sequence ID" value="NZ_VYGV01000016.1"/>
</dbReference>
<reference evidence="5 6" key="1">
    <citation type="submission" date="2019-09" db="EMBL/GenBank/DDBJ databases">
        <title>Hydrogenophaga aromatica sp. nov., isolated from a para-xylene-degrading enrichment culture.</title>
        <authorList>
            <person name="Tancsics A."/>
            <person name="Banerjee S."/>
        </authorList>
    </citation>
    <scope>NUCLEOTIDE SEQUENCE [LARGE SCALE GENOMIC DNA]</scope>
    <source>
        <strain evidence="5 6">D2P1</strain>
    </source>
</reference>
<proteinExistence type="inferred from homology"/>
<evidence type="ECO:0000259" key="4">
    <source>
        <dbReference type="Pfam" id="PF13458"/>
    </source>
</evidence>
<dbReference type="Gene3D" id="3.40.50.2300">
    <property type="match status" value="2"/>
</dbReference>
<gene>
    <name evidence="5" type="ORF">F3K02_19160</name>
</gene>
<dbReference type="InterPro" id="IPR028081">
    <property type="entry name" value="Leu-bd"/>
</dbReference>
<keyword evidence="6" id="KW-1185">Reference proteome</keyword>
<dbReference type="EMBL" id="VYGV01000016">
    <property type="protein sequence ID" value="NWF47355.1"/>
    <property type="molecule type" value="Genomic_DNA"/>
</dbReference>
<evidence type="ECO:0000256" key="1">
    <source>
        <dbReference type="ARBA" id="ARBA00010062"/>
    </source>
</evidence>
<name>A0A7Y8KY52_9BURK</name>
<evidence type="ECO:0000313" key="6">
    <source>
        <dbReference type="Proteomes" id="UP000545507"/>
    </source>
</evidence>
<dbReference type="Pfam" id="PF13458">
    <property type="entry name" value="Peripla_BP_6"/>
    <property type="match status" value="1"/>
</dbReference>
<dbReference type="SUPFAM" id="SSF53822">
    <property type="entry name" value="Periplasmic binding protein-like I"/>
    <property type="match status" value="1"/>
</dbReference>
<dbReference type="CDD" id="cd06326">
    <property type="entry name" value="PBP1_ABC_ligand_binding-like"/>
    <property type="match status" value="1"/>
</dbReference>
<protein>
    <submittedName>
        <fullName evidence="5">ABC transporter substrate-binding protein</fullName>
    </submittedName>
</protein>
<accession>A0A7Y8KY52</accession>
<dbReference type="InterPro" id="IPR028082">
    <property type="entry name" value="Peripla_BP_I"/>
</dbReference>
<comment type="similarity">
    <text evidence="1">Belongs to the leucine-binding protein family.</text>
</comment>
<organism evidence="5 6">
    <name type="scientific">Hydrogenophaga aromaticivorans</name>
    <dbReference type="NCBI Taxonomy" id="2610898"/>
    <lineage>
        <taxon>Bacteria</taxon>
        <taxon>Pseudomonadati</taxon>
        <taxon>Pseudomonadota</taxon>
        <taxon>Betaproteobacteria</taxon>
        <taxon>Burkholderiales</taxon>
        <taxon>Comamonadaceae</taxon>
        <taxon>Hydrogenophaga</taxon>
    </lineage>
</organism>
<dbReference type="AlphaFoldDB" id="A0A7Y8KY52"/>
<feature type="domain" description="Leucine-binding protein" evidence="4">
    <location>
        <begin position="37"/>
        <end position="353"/>
    </location>
</feature>
<sequence>MKKQAGARWIPVFGLMALMAWPGAHAEDGVGPQQLLIGQSITLQGGKNDYGTAVLDGVETYLSLVNKQGGVAGRKVVVKVLDDDNKSAQAEANARQLITQDKVFLVFGSIEGGPSTAVMKATTELKVPFFGPMAGSPTLRTPHQPLVFPVRAEHKEEFRALLQHAKSLGMQRVAFLRSDSETGQQHLDNVRLLSQPLGLEVVADLAFKSDIDDAGIDALVKQLGNSKAQVVFNHGGIGVYEKLIRKAESRNLSLQFYGVNSGSTQLAGHLGELGHGMIFAQVMPSPWERKSALTRAYQDAFKAHKPGKAFSYGSLEGYMTARALVEALQRAGPNPTRASFVAGLKNADLQIEGQKVSYRDGAHTGLSLVDLAIVTRQGQFRH</sequence>
<keyword evidence="2 3" id="KW-0732">Signal</keyword>
<feature type="chain" id="PRO_5031432226" evidence="3">
    <location>
        <begin position="27"/>
        <end position="382"/>
    </location>
</feature>
<dbReference type="PANTHER" id="PTHR47235">
    <property type="entry name" value="BLR6548 PROTEIN"/>
    <property type="match status" value="1"/>
</dbReference>
<dbReference type="PANTHER" id="PTHR47235:SF1">
    <property type="entry name" value="BLR6548 PROTEIN"/>
    <property type="match status" value="1"/>
</dbReference>
<evidence type="ECO:0000313" key="5">
    <source>
        <dbReference type="EMBL" id="NWF47355.1"/>
    </source>
</evidence>
<evidence type="ECO:0000256" key="2">
    <source>
        <dbReference type="ARBA" id="ARBA00022729"/>
    </source>
</evidence>
<evidence type="ECO:0000256" key="3">
    <source>
        <dbReference type="SAM" id="SignalP"/>
    </source>
</evidence>
<comment type="caution">
    <text evidence="5">The sequence shown here is derived from an EMBL/GenBank/DDBJ whole genome shotgun (WGS) entry which is preliminary data.</text>
</comment>
<dbReference type="Proteomes" id="UP000545507">
    <property type="component" value="Unassembled WGS sequence"/>
</dbReference>